<evidence type="ECO:0000256" key="7">
    <source>
        <dbReference type="ARBA" id="ARBA00022729"/>
    </source>
</evidence>
<evidence type="ECO:0000256" key="6">
    <source>
        <dbReference type="ARBA" id="ARBA00022723"/>
    </source>
</evidence>
<dbReference type="NCBIfam" id="NF006968">
    <property type="entry name" value="PRK09441.1-1"/>
    <property type="match status" value="1"/>
</dbReference>
<evidence type="ECO:0000313" key="14">
    <source>
        <dbReference type="EMBL" id="MCY9186104.1"/>
    </source>
</evidence>
<dbReference type="EMBL" id="JALAWA010000010">
    <property type="protein sequence ID" value="MCY9186104.1"/>
    <property type="molecule type" value="Genomic_DNA"/>
</dbReference>
<feature type="domain" description="Glycosyl hydrolase family 13 catalytic" evidence="13">
    <location>
        <begin position="36"/>
        <end position="424"/>
    </location>
</feature>
<feature type="binding site" evidence="12">
    <location>
        <position position="135"/>
    </location>
    <ligand>
        <name>Ca(2+)</name>
        <dbReference type="ChEBI" id="CHEBI:29108"/>
        <label>1</label>
    </ligand>
</feature>
<evidence type="ECO:0000256" key="5">
    <source>
        <dbReference type="ARBA" id="ARBA00022525"/>
    </source>
</evidence>
<evidence type="ECO:0000313" key="15">
    <source>
        <dbReference type="Proteomes" id="UP001073053"/>
    </source>
</evidence>
<reference evidence="14" key="1">
    <citation type="submission" date="2022-02" db="EMBL/GenBank/DDBJ databases">
        <title>Crop Bioprotection Bacillus Genome Sequencing.</title>
        <authorList>
            <person name="Dunlap C."/>
        </authorList>
    </citation>
    <scope>NUCLEOTIDE SEQUENCE</scope>
    <source>
        <strain evidence="14">EC49O2N-C10</strain>
    </source>
</reference>
<feature type="binding site" evidence="12">
    <location>
        <position position="216"/>
    </location>
    <ligand>
        <name>Ca(2+)</name>
        <dbReference type="ChEBI" id="CHEBI:29108"/>
        <label>2</label>
    </ligand>
</feature>
<feature type="binding site" evidence="12">
    <location>
        <position position="233"/>
    </location>
    <ligand>
        <name>Ca(2+)</name>
        <dbReference type="ChEBI" id="CHEBI:29108"/>
        <label>1</label>
    </ligand>
</feature>
<dbReference type="InterPro" id="IPR017853">
    <property type="entry name" value="GH"/>
</dbReference>
<dbReference type="AlphaFoldDB" id="A0A9Q4EKU2"/>
<dbReference type="GO" id="GO:0005975">
    <property type="term" value="P:carbohydrate metabolic process"/>
    <property type="evidence" value="ECO:0007669"/>
    <property type="project" value="InterPro"/>
</dbReference>
<comment type="subcellular location">
    <subcellularLocation>
        <location evidence="3">Secreted</location>
    </subcellularLocation>
</comment>
<dbReference type="CDD" id="cd11318">
    <property type="entry name" value="AmyAc_bac_fung_AmyA"/>
    <property type="match status" value="1"/>
</dbReference>
<feature type="active site" description="Proton donor" evidence="11">
    <location>
        <position position="294"/>
    </location>
</feature>
<dbReference type="Gene3D" id="2.60.40.1180">
    <property type="entry name" value="Golgi alpha-mannosidase II"/>
    <property type="match status" value="1"/>
</dbReference>
<feature type="binding site" evidence="12">
    <location>
        <position position="333"/>
    </location>
    <ligand>
        <name>Ca(2+)</name>
        <dbReference type="ChEBI" id="CHEBI:29108"/>
        <label>3</label>
    </ligand>
</feature>
<evidence type="ECO:0000256" key="10">
    <source>
        <dbReference type="ARBA" id="ARBA00023295"/>
    </source>
</evidence>
<feature type="binding site" evidence="12">
    <location>
        <position position="268"/>
    </location>
    <ligand>
        <name>Ca(2+)</name>
        <dbReference type="ChEBI" id="CHEBI:29108"/>
        <label>1</label>
    </ligand>
</feature>
<evidence type="ECO:0000256" key="12">
    <source>
        <dbReference type="PIRSR" id="PIRSR001021-2"/>
    </source>
</evidence>
<evidence type="ECO:0000256" key="4">
    <source>
        <dbReference type="ARBA" id="ARBA00008061"/>
    </source>
</evidence>
<dbReference type="NCBIfam" id="NF006969">
    <property type="entry name" value="PRK09441.1-2"/>
    <property type="match status" value="1"/>
</dbReference>
<dbReference type="InterPro" id="IPR006047">
    <property type="entry name" value="GH13_cat_dom"/>
</dbReference>
<feature type="binding site" evidence="12">
    <location>
        <position position="463"/>
    </location>
    <ligand>
        <name>Ca(2+)</name>
        <dbReference type="ChEBI" id="CHEBI:29108"/>
        <label>3</label>
    </ligand>
</feature>
<keyword evidence="5" id="KW-0964">Secreted</keyword>
<feature type="binding site" evidence="12">
    <location>
        <position position="440"/>
    </location>
    <ligand>
        <name>Ca(2+)</name>
        <dbReference type="ChEBI" id="CHEBI:29108"/>
        <label>3</label>
    </ligand>
</feature>
<dbReference type="GO" id="GO:0004556">
    <property type="term" value="F:alpha-amylase activity"/>
    <property type="evidence" value="ECO:0007669"/>
    <property type="project" value="UniProtKB-EC"/>
</dbReference>
<comment type="caution">
    <text evidence="14">The sequence shown here is derived from an EMBL/GenBank/DDBJ whole genome shotgun (WGS) entry which is preliminary data.</text>
</comment>
<keyword evidence="6 12" id="KW-0479">Metal-binding</keyword>
<dbReference type="Pfam" id="PF00128">
    <property type="entry name" value="Alpha-amylase"/>
    <property type="match status" value="1"/>
</dbReference>
<evidence type="ECO:0000256" key="3">
    <source>
        <dbReference type="ARBA" id="ARBA00004613"/>
    </source>
</evidence>
<dbReference type="SUPFAM" id="SSF51011">
    <property type="entry name" value="Glycosyl hydrolase domain"/>
    <property type="match status" value="1"/>
</dbReference>
<accession>A0A9Q4EKU2</accession>
<keyword evidence="9" id="KW-0119">Carbohydrate metabolism</keyword>
<dbReference type="PIRSF" id="PIRSF001021">
    <property type="entry name" value="Alph-amls_thrmst"/>
    <property type="match status" value="1"/>
</dbReference>
<evidence type="ECO:0000256" key="8">
    <source>
        <dbReference type="ARBA" id="ARBA00022801"/>
    </source>
</evidence>
<gene>
    <name evidence="14" type="primary">amyS</name>
    <name evidence="14" type="ORF">MOF03_15820</name>
</gene>
<dbReference type="Pfam" id="PF09154">
    <property type="entry name" value="Alpha-amy_C_pro"/>
    <property type="match status" value="1"/>
</dbReference>
<sequence>MNHKRKRAISWGLVFFLTLLFVTLPVSKTWAASVNGTLMQYFEWYLPNDGQHWKRLQEDAGHLSEIGITAVWIPPAYKGTSQSDNGYGPYDLYDLGEFQQKGTMRTKYGTKPELQSAISSLHSQNIQVYGDVVLNHKAGADATEDVTAVEVNPNDRNQETSGEYQIKAWTGFHYPGRGSTYSDFKWHWYHFDGADWDESRKLNRIYKFRGDGKAWDWEVSRENGNYDYLMYADVDYDHPDVVAETKRWGTWYANELQLDGFRLDAVKHIKFSFLSDWVKSVRQSTGKEMFTVAEYWQNNLNELENYLNKTDFKQSVFDVPLHYHLQAASSQGGGYDMRHLLDGTVVSKHPMQAVTFVENHDTQPGQSLESTVQTWFKPLAYAFILTREAGYPQVFYGDMYGTKGSSSREIPSLKNKIEPILKARKHYAYGIQHDYFDHEDVIGWTREGDQSAAQSGLAALITDGPGGSKRMYVGKQNAGETWYDITGNRSDPVTIHSDGWGEFHVNGGSVSIYVQK</sequence>
<dbReference type="Gene3D" id="2.40.30.140">
    <property type="match status" value="1"/>
</dbReference>
<feature type="active site" description="Nucleophile" evidence="11">
    <location>
        <position position="264"/>
    </location>
</feature>
<keyword evidence="7" id="KW-0732">Signal</keyword>
<dbReference type="EC" id="3.2.1.1" evidence="14"/>
<evidence type="ECO:0000256" key="11">
    <source>
        <dbReference type="PIRSR" id="PIRSR001021-1"/>
    </source>
</evidence>
<protein>
    <submittedName>
        <fullName evidence="14">Alpha-amylase</fullName>
        <ecNumber evidence="14">3.2.1.1</ecNumber>
    </submittedName>
</protein>
<keyword evidence="12" id="KW-0106">Calcium</keyword>
<feature type="binding site" evidence="12">
    <location>
        <position position="235"/>
    </location>
    <ligand>
        <name>Ca(2+)</name>
        <dbReference type="ChEBI" id="CHEBI:29108"/>
        <label>2</label>
    </ligand>
</feature>
<feature type="binding site" evidence="12">
    <location>
        <position position="192"/>
    </location>
    <ligand>
        <name>Ca(2+)</name>
        <dbReference type="ChEBI" id="CHEBI:29108"/>
        <label>2</label>
    </ligand>
</feature>
<comment type="cofactor">
    <cofactor evidence="2">
        <name>Na(+)</name>
        <dbReference type="ChEBI" id="CHEBI:29101"/>
    </cofactor>
</comment>
<dbReference type="InterPro" id="IPR015237">
    <property type="entry name" value="Alpha-amylase_C_pro"/>
</dbReference>
<dbReference type="InterPro" id="IPR013776">
    <property type="entry name" value="A-amylase_thermo"/>
</dbReference>
<dbReference type="Gene3D" id="3.20.20.80">
    <property type="entry name" value="Glycosidases"/>
    <property type="match status" value="1"/>
</dbReference>
<dbReference type="SMART" id="SM00642">
    <property type="entry name" value="Aamy"/>
    <property type="match status" value="1"/>
</dbReference>
<dbReference type="GO" id="GO:0005576">
    <property type="term" value="C:extracellular region"/>
    <property type="evidence" value="ECO:0007669"/>
    <property type="project" value="UniProtKB-SubCell"/>
</dbReference>
<keyword evidence="8 14" id="KW-0378">Hydrolase</keyword>
<evidence type="ECO:0000256" key="9">
    <source>
        <dbReference type="ARBA" id="ARBA00023277"/>
    </source>
</evidence>
<dbReference type="PANTHER" id="PTHR43447">
    <property type="entry name" value="ALPHA-AMYLASE"/>
    <property type="match status" value="1"/>
</dbReference>
<dbReference type="InterPro" id="IPR013780">
    <property type="entry name" value="Glyco_hydro_b"/>
</dbReference>
<dbReference type="Proteomes" id="UP001073053">
    <property type="component" value="Unassembled WGS sequence"/>
</dbReference>
<comment type="similarity">
    <text evidence="4">Belongs to the glycosyl hydrolase 13 family.</text>
</comment>
<dbReference type="NCBIfam" id="NF006972">
    <property type="entry name" value="PRK09441.1-5"/>
    <property type="match status" value="1"/>
</dbReference>
<dbReference type="GO" id="GO:0005509">
    <property type="term" value="F:calcium ion binding"/>
    <property type="evidence" value="ECO:0007669"/>
    <property type="project" value="InterPro"/>
</dbReference>
<feature type="binding site" evidence="12">
    <location>
        <position position="214"/>
    </location>
    <ligand>
        <name>Ca(2+)</name>
        <dbReference type="ChEBI" id="CHEBI:29108"/>
        <label>2</label>
    </ligand>
</feature>
<keyword evidence="10 14" id="KW-0326">Glycosidase</keyword>
<organism evidence="14 15">
    <name type="scientific">Bacillus halotolerans</name>
    <dbReference type="NCBI Taxonomy" id="260554"/>
    <lineage>
        <taxon>Bacteria</taxon>
        <taxon>Bacillati</taxon>
        <taxon>Bacillota</taxon>
        <taxon>Bacilli</taxon>
        <taxon>Bacillales</taxon>
        <taxon>Bacillaceae</taxon>
        <taxon>Bacillus</taxon>
    </lineage>
</organism>
<proteinExistence type="inferred from homology"/>
<evidence type="ECO:0000259" key="13">
    <source>
        <dbReference type="SMART" id="SM00642"/>
    </source>
</evidence>
<comment type="cofactor">
    <cofactor evidence="1">
        <name>Ca(2+)</name>
        <dbReference type="ChEBI" id="CHEBI:29108"/>
    </cofactor>
</comment>
<dbReference type="FunFam" id="2.40.30.140:FF:000002">
    <property type="entry name" value="Alpha-amylase"/>
    <property type="match status" value="1"/>
</dbReference>
<evidence type="ECO:0000256" key="1">
    <source>
        <dbReference type="ARBA" id="ARBA00001913"/>
    </source>
</evidence>
<dbReference type="RefSeq" id="WP_268497769.1">
    <property type="nucleotide sequence ID" value="NZ_JALAVZ010000007.1"/>
</dbReference>
<dbReference type="SUPFAM" id="SSF51445">
    <property type="entry name" value="(Trans)glycosidases"/>
    <property type="match status" value="1"/>
</dbReference>
<evidence type="ECO:0000256" key="2">
    <source>
        <dbReference type="ARBA" id="ARBA00001959"/>
    </source>
</evidence>
<feature type="binding site" evidence="12">
    <location>
        <position position="227"/>
    </location>
    <ligand>
        <name>Ca(2+)</name>
        <dbReference type="ChEBI" id="CHEBI:29108"/>
        <label>1</label>
    </ligand>
</feature>
<name>A0A9Q4EKU2_9BACI</name>